<evidence type="ECO:0000313" key="3">
    <source>
        <dbReference type="EMBL" id="ARE67370.1"/>
    </source>
</evidence>
<comment type="similarity">
    <text evidence="1">Belongs to the orthopoxvirus OPG091 family.</text>
</comment>
<accession>A0A1V0QGB8</accession>
<dbReference type="SUPFAM" id="SSF54001">
    <property type="entry name" value="Cysteine proteinases"/>
    <property type="match status" value="1"/>
</dbReference>
<organism evidence="3">
    <name type="scientific">Shearwaterpox virus</name>
    <dbReference type="NCBI Taxonomy" id="1974596"/>
    <lineage>
        <taxon>Viruses</taxon>
        <taxon>Varidnaviria</taxon>
        <taxon>Bamfordvirae</taxon>
        <taxon>Nucleocytoviricota</taxon>
        <taxon>Pokkesviricetes</taxon>
        <taxon>Chitovirales</taxon>
        <taxon>Poxviridae</taxon>
        <taxon>Chordopoxvirinae</taxon>
        <taxon>Avipoxvirus</taxon>
        <taxon>Avipoxvirus canarypox</taxon>
        <taxon>Canarypox virus</taxon>
    </lineage>
</organism>
<dbReference type="InterPro" id="IPR024453">
    <property type="entry name" value="Peptidase_C92"/>
</dbReference>
<dbReference type="Proteomes" id="UP000319767">
    <property type="component" value="Segment"/>
</dbReference>
<protein>
    <recommendedName>
        <fullName evidence="2">Protein OPG091</fullName>
    </recommendedName>
</protein>
<dbReference type="Gene3D" id="3.90.1720.10">
    <property type="entry name" value="endopeptidase domain like (from Nostoc punctiforme)"/>
    <property type="match status" value="1"/>
</dbReference>
<evidence type="ECO:0000256" key="1">
    <source>
        <dbReference type="ARBA" id="ARBA00034761"/>
    </source>
</evidence>
<reference evidence="3" key="1">
    <citation type="journal article" date="2017" name="BMC Genomics">
        <title>Genomic characterization of two novel pathogenic avipoxviruses isolated from pacific shearwaters (Ardenna spp.).</title>
        <authorList>
            <person name="Sarker S."/>
            <person name="Das S."/>
            <person name="Lavers J.L."/>
            <person name="Hutton I."/>
            <person name="Helbig K."/>
            <person name="Imbery J."/>
            <person name="Upton C."/>
            <person name="Raidal S.R."/>
        </authorList>
    </citation>
    <scope>NUCLEOTIDE SEQUENCE [LARGE SCALE GENOMIC DNA]</scope>
    <source>
        <strain evidence="3">SWPV-2</strain>
    </source>
</reference>
<dbReference type="Pfam" id="PF05708">
    <property type="entry name" value="Peptidase_C92"/>
    <property type="match status" value="1"/>
</dbReference>
<proteinExistence type="inferred from homology"/>
<name>A0A1V0QGB8_CNPV</name>
<evidence type="ECO:0000256" key="2">
    <source>
        <dbReference type="ARBA" id="ARBA00034814"/>
    </source>
</evidence>
<dbReference type="InterPro" id="IPR038765">
    <property type="entry name" value="Papain-like_cys_pep_sf"/>
</dbReference>
<gene>
    <name evidence="3" type="primary">SWPV2-142</name>
</gene>
<dbReference type="EMBL" id="KX857215">
    <property type="protein sequence ID" value="ARE67370.1"/>
    <property type="molecule type" value="Genomic_DNA"/>
</dbReference>
<sequence length="188" mass="21615">MDNRLFDYVAPGALILSSSSSSIVNLINPSKEKHSSLYIGSGIIDFILKNNIDFPIKGLNNFIRYIIEFNTSGMAIIPIDRFMADRKYVKIYYYAEGLFPSYDIMKKALTYAFTNVNKEYGFGRNKTYCFKMVADCYYNLGIGVKSYKMLGKYLYLSQSFSEDGRWFKVVDTSTGENLIIGNCYYLIR</sequence>